<feature type="active site" evidence="9">
    <location>
        <position position="433"/>
    </location>
</feature>
<evidence type="ECO:0000256" key="2">
    <source>
        <dbReference type="ARBA" id="ARBA00022553"/>
    </source>
</evidence>
<dbReference type="InterPro" id="IPR017946">
    <property type="entry name" value="PLC-like_Pdiesterase_TIM-brl"/>
</dbReference>
<evidence type="ECO:0000256" key="6">
    <source>
        <dbReference type="ARBA" id="ARBA00023098"/>
    </source>
</evidence>
<keyword evidence="5 8" id="KW-0442">Lipid degradation</keyword>
<dbReference type="Gene3D" id="1.20.1230.10">
    <property type="entry name" value="Phospholipase C beta, distal C-terminal domain"/>
    <property type="match status" value="1"/>
</dbReference>
<keyword evidence="6 8" id="KW-0443">Lipid metabolism</keyword>
<feature type="coiled-coil region" evidence="12">
    <location>
        <begin position="1214"/>
        <end position="1241"/>
    </location>
</feature>
<dbReference type="FunFam" id="1.20.1230.10:FF:000006">
    <property type="entry name" value="1-phosphatidylinositol 4,5-bisphosphate phosphodiesterase"/>
    <property type="match status" value="1"/>
</dbReference>
<feature type="compositionally biased region" description="Polar residues" evidence="13">
    <location>
        <begin position="1065"/>
        <end position="1084"/>
    </location>
</feature>
<feature type="region of interest" description="Disordered" evidence="13">
    <location>
        <begin position="541"/>
        <end position="596"/>
    </location>
</feature>
<dbReference type="InterPro" id="IPR000008">
    <property type="entry name" value="C2_dom"/>
</dbReference>
<evidence type="ECO:0000259" key="15">
    <source>
        <dbReference type="PROSITE" id="PS50008"/>
    </source>
</evidence>
<dbReference type="SUPFAM" id="SSF47473">
    <property type="entry name" value="EF-hand"/>
    <property type="match status" value="1"/>
</dbReference>
<dbReference type="CDD" id="cd08591">
    <property type="entry name" value="PI-PLCc_beta"/>
    <property type="match status" value="1"/>
</dbReference>
<dbReference type="EC" id="3.1.4.11" evidence="8"/>
<dbReference type="GO" id="GO:0016042">
    <property type="term" value="P:lipid catabolic process"/>
    <property type="evidence" value="ECO:0007669"/>
    <property type="project" value="UniProtKB-KW"/>
</dbReference>
<dbReference type="GO" id="GO:0005509">
    <property type="term" value="F:calcium ion binding"/>
    <property type="evidence" value="ECO:0007669"/>
    <property type="project" value="UniProtKB-UniRule"/>
</dbReference>
<dbReference type="Pfam" id="PF08703">
    <property type="entry name" value="PLC-beta_C"/>
    <property type="match status" value="1"/>
</dbReference>
<accession>A0A915B455</accession>
<comment type="catalytic activity">
    <reaction evidence="1 8 11">
        <text>a 1,2-diacyl-sn-glycero-3-phospho-(1D-myo-inositol-4,5-bisphosphate) + H2O = 1D-myo-inositol 1,4,5-trisphosphate + a 1,2-diacyl-sn-glycerol + H(+)</text>
        <dbReference type="Rhea" id="RHEA:33179"/>
        <dbReference type="ChEBI" id="CHEBI:15377"/>
        <dbReference type="ChEBI" id="CHEBI:15378"/>
        <dbReference type="ChEBI" id="CHEBI:17815"/>
        <dbReference type="ChEBI" id="CHEBI:58456"/>
        <dbReference type="ChEBI" id="CHEBI:203600"/>
        <dbReference type="EC" id="3.1.4.11"/>
    </reaction>
</comment>
<evidence type="ECO:0000256" key="9">
    <source>
        <dbReference type="PIRSR" id="PIRSR000956-1"/>
    </source>
</evidence>
<dbReference type="Gene3D" id="3.20.20.190">
    <property type="entry name" value="Phosphatidylinositol (PI) phosphodiesterase"/>
    <property type="match status" value="1"/>
</dbReference>
<dbReference type="Gene3D" id="1.10.238.10">
    <property type="entry name" value="EF-hand"/>
    <property type="match status" value="1"/>
</dbReference>
<keyword evidence="2" id="KW-0597">Phosphoprotein</keyword>
<comment type="cofactor">
    <cofactor evidence="10">
        <name>Ca(2+)</name>
        <dbReference type="ChEBI" id="CHEBI:29108"/>
    </cofactor>
    <text evidence="10">Binds 1 Ca(2+) ion per subunit.</text>
</comment>
<dbReference type="InterPro" id="IPR001711">
    <property type="entry name" value="PLipase_C_Pinositol-sp_Y"/>
</dbReference>
<feature type="coiled-coil region" evidence="12">
    <location>
        <begin position="1139"/>
        <end position="1166"/>
    </location>
</feature>
<dbReference type="SUPFAM" id="SSF51695">
    <property type="entry name" value="PLC-like phosphodiesterases"/>
    <property type="match status" value="1"/>
</dbReference>
<dbReference type="FunFam" id="1.10.238.10:FF:000024">
    <property type="entry name" value="1-phosphatidylinositol 4,5-bisphosphate phosphodiesterase"/>
    <property type="match status" value="1"/>
</dbReference>
<dbReference type="InterPro" id="IPR001192">
    <property type="entry name" value="PI-PLC_fam"/>
</dbReference>
<evidence type="ECO:0000256" key="7">
    <source>
        <dbReference type="ARBA" id="ARBA00023224"/>
    </source>
</evidence>
<dbReference type="PANTHER" id="PTHR10336:SF36">
    <property type="entry name" value="1-PHOSPHATIDYLINOSITOL 4,5-BISPHOSPHATE PHOSPHODIESTERASE BETA-4"/>
    <property type="match status" value="1"/>
</dbReference>
<feature type="binding site" evidence="10">
    <location>
        <position position="417"/>
    </location>
    <ligand>
        <name>Ca(2+)</name>
        <dbReference type="ChEBI" id="CHEBI:29108"/>
    </ligand>
</feature>
<evidence type="ECO:0000259" key="14">
    <source>
        <dbReference type="PROSITE" id="PS50004"/>
    </source>
</evidence>
<dbReference type="PANTHER" id="PTHR10336">
    <property type="entry name" value="PHOSPHOINOSITIDE-SPECIFIC PHOSPHOLIPASE C FAMILY PROTEIN"/>
    <property type="match status" value="1"/>
</dbReference>
<dbReference type="InterPro" id="IPR042531">
    <property type="entry name" value="PLC-beta_C_sf"/>
</dbReference>
<dbReference type="Gene3D" id="2.60.40.150">
    <property type="entry name" value="C2 domain"/>
    <property type="match status" value="1"/>
</dbReference>
<dbReference type="PROSITE" id="PS50008">
    <property type="entry name" value="PIPLC_Y_DOMAIN"/>
    <property type="match status" value="1"/>
</dbReference>
<protein>
    <recommendedName>
        <fullName evidence="8">1-phosphatidylinositol 4,5-bisphosphate phosphodiesterase</fullName>
        <ecNumber evidence="8">3.1.4.11</ecNumber>
    </recommendedName>
</protein>
<dbReference type="FunFam" id="3.20.20.190:FF:000052">
    <property type="entry name" value="1-phosphatidylinositol 4,5-bisphosphate phosphodiesterase"/>
    <property type="match status" value="1"/>
</dbReference>
<dbReference type="InterPro" id="IPR000909">
    <property type="entry name" value="PLipase_C_PInositol-sp_X_dom"/>
</dbReference>
<dbReference type="CDD" id="cd16200">
    <property type="entry name" value="EFh_PI-PLCbeta"/>
    <property type="match status" value="1"/>
</dbReference>
<dbReference type="InterPro" id="IPR014815">
    <property type="entry name" value="PLC-beta_C"/>
</dbReference>
<dbReference type="InterPro" id="IPR016280">
    <property type="entry name" value="PLC-beta"/>
</dbReference>
<feature type="compositionally biased region" description="Basic and acidic residues" evidence="13">
    <location>
        <begin position="567"/>
        <end position="579"/>
    </location>
</feature>
<dbReference type="InterPro" id="IPR037862">
    <property type="entry name" value="PLC-beta_PH"/>
</dbReference>
<feature type="active site" evidence="9">
    <location>
        <position position="385"/>
    </location>
</feature>
<dbReference type="InterPro" id="IPR015359">
    <property type="entry name" value="PLC_EF-hand-like"/>
</dbReference>
<keyword evidence="7 8" id="KW-0807">Transducer</keyword>
<dbReference type="SUPFAM" id="SSF69989">
    <property type="entry name" value="C-terminal domain of PLC-beta"/>
    <property type="match status" value="1"/>
</dbReference>
<keyword evidence="16" id="KW-1185">Reference proteome</keyword>
<dbReference type="Pfam" id="PF00388">
    <property type="entry name" value="PI-PLC-X"/>
    <property type="match status" value="1"/>
</dbReference>
<proteinExistence type="predicted"/>
<evidence type="ECO:0000256" key="8">
    <source>
        <dbReference type="PIRNR" id="PIRNR000956"/>
    </source>
</evidence>
<feature type="binding site" evidence="10">
    <location>
        <position position="386"/>
    </location>
    <ligand>
        <name>Ca(2+)</name>
        <dbReference type="ChEBI" id="CHEBI:29108"/>
    </ligand>
</feature>
<dbReference type="InterPro" id="IPR011992">
    <property type="entry name" value="EF-hand-dom_pair"/>
</dbReference>
<feature type="binding site" evidence="10">
    <location>
        <position position="467"/>
    </location>
    <ligand>
        <name>Ca(2+)</name>
        <dbReference type="ChEBI" id="CHEBI:29108"/>
    </ligand>
</feature>
<dbReference type="GO" id="GO:0004435">
    <property type="term" value="F:phosphatidylinositol-4,5-bisphosphate phospholipase C activity"/>
    <property type="evidence" value="ECO:0007669"/>
    <property type="project" value="UniProtKB-UniRule"/>
</dbReference>
<dbReference type="FunFam" id="2.60.40.150:FF:000008">
    <property type="entry name" value="1-phosphatidylinositol 4,5-bisphosphate phosphodiesterase"/>
    <property type="match status" value="1"/>
</dbReference>
<dbReference type="FunFam" id="3.20.20.190:FF:000084">
    <property type="match status" value="1"/>
</dbReference>
<dbReference type="Pfam" id="PF22631">
    <property type="entry name" value="PLCB1-4-like_EFh"/>
    <property type="match status" value="1"/>
</dbReference>
<dbReference type="SMART" id="SM00148">
    <property type="entry name" value="PLCXc"/>
    <property type="match status" value="1"/>
</dbReference>
<feature type="compositionally biased region" description="Polar residues" evidence="13">
    <location>
        <begin position="956"/>
        <end position="977"/>
    </location>
</feature>
<feature type="domain" description="PI-PLC Y-box" evidence="15">
    <location>
        <begin position="648"/>
        <end position="764"/>
    </location>
</feature>
<evidence type="ECO:0000256" key="5">
    <source>
        <dbReference type="ARBA" id="ARBA00022963"/>
    </source>
</evidence>
<dbReference type="Pfam" id="PF17787">
    <property type="entry name" value="PH_14"/>
    <property type="match status" value="1"/>
</dbReference>
<evidence type="ECO:0000256" key="13">
    <source>
        <dbReference type="SAM" id="MobiDB-lite"/>
    </source>
</evidence>
<dbReference type="SUPFAM" id="SSF49562">
    <property type="entry name" value="C2 domain (Calcium/lipid-binding domain, CaLB)"/>
    <property type="match status" value="1"/>
</dbReference>
<dbReference type="Pfam" id="PF00387">
    <property type="entry name" value="PI-PLC-Y"/>
    <property type="match status" value="1"/>
</dbReference>
<dbReference type="AlphaFoldDB" id="A0A915B455"/>
<evidence type="ECO:0000313" key="17">
    <source>
        <dbReference type="WBParaSite" id="PgR026_g014_t10"/>
    </source>
</evidence>
<dbReference type="SMART" id="SM00149">
    <property type="entry name" value="PLCYc"/>
    <property type="match status" value="1"/>
</dbReference>
<dbReference type="SUPFAM" id="SSF50729">
    <property type="entry name" value="PH domain-like"/>
    <property type="match status" value="1"/>
</dbReference>
<dbReference type="WBParaSite" id="PgR026_g014_t10">
    <property type="protein sequence ID" value="PgR026_g014_t10"/>
    <property type="gene ID" value="PgR026_g014"/>
</dbReference>
<feature type="domain" description="C2" evidence="14">
    <location>
        <begin position="767"/>
        <end position="892"/>
    </location>
</feature>
<keyword evidence="10" id="KW-0479">Metal-binding</keyword>
<feature type="binding site" evidence="10">
    <location>
        <position position="415"/>
    </location>
    <ligand>
        <name>Ca(2+)</name>
        <dbReference type="ChEBI" id="CHEBI:29108"/>
    </ligand>
</feature>
<feature type="compositionally biased region" description="Basic and acidic residues" evidence="13">
    <location>
        <begin position="1030"/>
        <end position="1041"/>
    </location>
</feature>
<feature type="region of interest" description="Disordered" evidence="13">
    <location>
        <begin position="1030"/>
        <end position="1091"/>
    </location>
</feature>
<dbReference type="PIRSF" id="PIRSF000956">
    <property type="entry name" value="PLC-beta"/>
    <property type="match status" value="1"/>
</dbReference>
<dbReference type="Proteomes" id="UP000887569">
    <property type="component" value="Unplaced"/>
</dbReference>
<reference evidence="17 18" key="1">
    <citation type="submission" date="2022-11" db="UniProtKB">
        <authorList>
            <consortium name="WormBaseParasite"/>
        </authorList>
    </citation>
    <scope>IDENTIFICATION</scope>
</reference>
<dbReference type="SMART" id="SM00239">
    <property type="entry name" value="C2"/>
    <property type="match status" value="1"/>
</dbReference>
<name>A0A915B455_PARUN</name>
<evidence type="ECO:0000313" key="18">
    <source>
        <dbReference type="WBParaSite" id="PgR026_g014_t11"/>
    </source>
</evidence>
<evidence type="ECO:0000256" key="12">
    <source>
        <dbReference type="SAM" id="Coils"/>
    </source>
</evidence>
<keyword evidence="3 8" id="KW-0378">Hydrolase</keyword>
<evidence type="ECO:0000256" key="11">
    <source>
        <dbReference type="RuleBase" id="RU361133"/>
    </source>
</evidence>
<evidence type="ECO:0000256" key="1">
    <source>
        <dbReference type="ARBA" id="ARBA00001195"/>
    </source>
</evidence>
<dbReference type="PROSITE" id="PS50007">
    <property type="entry name" value="PIPLC_X_DOMAIN"/>
    <property type="match status" value="1"/>
</dbReference>
<feature type="region of interest" description="Disordered" evidence="13">
    <location>
        <begin position="956"/>
        <end position="1000"/>
    </location>
</feature>
<dbReference type="GO" id="GO:0051209">
    <property type="term" value="P:release of sequestered calcium ion into cytosol"/>
    <property type="evidence" value="ECO:0007669"/>
    <property type="project" value="TreeGrafter"/>
</dbReference>
<dbReference type="Pfam" id="PF09279">
    <property type="entry name" value="EF-hand_like"/>
    <property type="match status" value="1"/>
</dbReference>
<dbReference type="GO" id="GO:0048015">
    <property type="term" value="P:phosphatidylinositol-mediated signaling"/>
    <property type="evidence" value="ECO:0007669"/>
    <property type="project" value="TreeGrafter"/>
</dbReference>
<dbReference type="Gene3D" id="2.30.29.240">
    <property type="match status" value="1"/>
</dbReference>
<dbReference type="InterPro" id="IPR035892">
    <property type="entry name" value="C2_domain_sf"/>
</dbReference>
<keyword evidence="4 10" id="KW-0106">Calcium</keyword>
<dbReference type="PRINTS" id="PR00390">
    <property type="entry name" value="PHPHLIPASEC"/>
</dbReference>
<dbReference type="InterPro" id="IPR053945">
    <property type="entry name" value="PLCB1-4-like_EFh"/>
</dbReference>
<evidence type="ECO:0000256" key="3">
    <source>
        <dbReference type="ARBA" id="ARBA00022801"/>
    </source>
</evidence>
<evidence type="ECO:0000313" key="16">
    <source>
        <dbReference type="Proteomes" id="UP000887569"/>
    </source>
</evidence>
<sequence length="1259" mass="145172">IYGRHSLQIFLCFIPRSAGDARGALAAFLAMAKEYQFNWRSNIPATLLQGSYFDRYDDESTCLDLNAHFRVDEYGFFLYWACEGRDAVVLDLIQVWEARPAGLPKDGRVMFELEQRGPRETLEERTVWITHGVDLVNISSFYIVAQDVETAKIWRNGLNELLKNTKMRHISYSTCLMKNWRYLCLSLNDRRKIPIKNIVKMFASGKTDKMVQKCLNDLGLSGNKYTIPYVINRPFGRKVRTFYRCNAQKKRKEREELDVELFTFEKYLRLYHKICPRSDVQELFVKLSGQKEYLTKDRLINFLNEEQRDPRLNEILFPFFDNNRVQQLIAKYEIDETYVNNGKMSGDAFLRFLMSDENAPVFLDRVELYQDMDQPLCHYYINSSHNTYLTGRQYGGKSSTEIYRQVLLTGCRCIELDCWDGTGENKGEPIITHGKAMCTDVFFKDVLYQIRDTAFARSDYPVILSFENHCSKSNQHKMAKYCMEIFGEMLLSRPLDDCPLEPGVPLPSPNHLKRKILIKNKRLKADIEKLQMEQFLREGKLDEEDELTETPEMVIGEDAISPPSGDQRAHPEAEQRDDQSSPSRGGDTMQLKEADEAHPELKQSNFMAKLKPLGFAKKPQPFLTKEEEERIFAEYHYTGATTNIHPLLSSLVNYTHPVKFSGFDVAEMNNLHFHMSSFSESTGLGYLKQSAPEFVNYNKRQLSRIYPKGARVDSSNFLPQIFWNAGCQMVALNFQTPDVYMQLNMGKFEYNGCCGYLLKPDFMRRPDRTFDPFSESPVDGVIAAHCSVKVISGHFLCDRKVGTYVEVEMYGLPTDTIRKEHRTRTVPANGLNPVYNSDPFVFRKVVLPELAVLRFAVYDENGKQLGQRILPLDGLQAGYRHITLRTESNLTMILPALFVHIVIKTYVPDELSGLVDALADPRAYLSAQEKRKEALHNMGVDDADILEVPSNKSTANKSNLLRANGSATNHSGDSTKSPLIPQKDLPPTTKQTADSNDNKQKVEMISVAELKKDKCFVKLTKKFHKDIDELKRRHQKQRDSIQKQQQSNVEKLMCDSHKQSKKRTGGNSLNQGRHASLSTRQSDPASLAPDMANSHQMRSLVMTQTDEWSAMVRRHETECYELKKAHIREEFDLLNKLLVDAQKQQMSALKLRLEAENKELKQTQTKKSMDDARAIQQDKSIKTKAEKDRRVKEMNEKNLKMFFEERKRLAIKSQKHEEQLSKRHQEQCEALERDALKALEQEEMNYREAQLASRPESVC</sequence>
<dbReference type="GO" id="GO:0046488">
    <property type="term" value="P:phosphatidylinositol metabolic process"/>
    <property type="evidence" value="ECO:0007669"/>
    <property type="project" value="TreeGrafter"/>
</dbReference>
<evidence type="ECO:0000256" key="4">
    <source>
        <dbReference type="ARBA" id="ARBA00022837"/>
    </source>
</evidence>
<dbReference type="CDD" id="cd13361">
    <property type="entry name" value="PH_PLC_beta"/>
    <property type="match status" value="1"/>
</dbReference>
<dbReference type="PROSITE" id="PS50004">
    <property type="entry name" value="C2"/>
    <property type="match status" value="1"/>
</dbReference>
<dbReference type="CDD" id="cd00275">
    <property type="entry name" value="C2_PLC_like"/>
    <property type="match status" value="1"/>
</dbReference>
<keyword evidence="12" id="KW-0175">Coiled coil</keyword>
<evidence type="ECO:0000256" key="10">
    <source>
        <dbReference type="PIRSR" id="PIRSR000956-2"/>
    </source>
</evidence>
<dbReference type="WBParaSite" id="PgR026_g014_t11">
    <property type="protein sequence ID" value="PgR026_g014_t11"/>
    <property type="gene ID" value="PgR026_g014"/>
</dbReference>
<organism evidence="16 17">
    <name type="scientific">Parascaris univalens</name>
    <name type="common">Nematode worm</name>
    <dbReference type="NCBI Taxonomy" id="6257"/>
    <lineage>
        <taxon>Eukaryota</taxon>
        <taxon>Metazoa</taxon>
        <taxon>Ecdysozoa</taxon>
        <taxon>Nematoda</taxon>
        <taxon>Chromadorea</taxon>
        <taxon>Rhabditida</taxon>
        <taxon>Spirurina</taxon>
        <taxon>Ascaridomorpha</taxon>
        <taxon>Ascaridoidea</taxon>
        <taxon>Ascarididae</taxon>
        <taxon>Parascaris</taxon>
    </lineage>
</organism>